<organism evidence="1 2">
    <name type="scientific">Azospirillum griseum</name>
    <dbReference type="NCBI Taxonomy" id="2496639"/>
    <lineage>
        <taxon>Bacteria</taxon>
        <taxon>Pseudomonadati</taxon>
        <taxon>Pseudomonadota</taxon>
        <taxon>Alphaproteobacteria</taxon>
        <taxon>Rhodospirillales</taxon>
        <taxon>Azospirillaceae</taxon>
        <taxon>Azospirillum</taxon>
    </lineage>
</organism>
<evidence type="ECO:0000313" key="1">
    <source>
        <dbReference type="EMBL" id="RTR15658.1"/>
    </source>
</evidence>
<dbReference type="AlphaFoldDB" id="A0A3S0IBY0"/>
<name>A0A3S0IBY0_9PROT</name>
<proteinExistence type="predicted"/>
<reference evidence="1 2" key="1">
    <citation type="submission" date="2018-12" db="EMBL/GenBank/DDBJ databases">
        <authorList>
            <person name="Yang Y."/>
        </authorList>
    </citation>
    <scope>NUCLEOTIDE SEQUENCE [LARGE SCALE GENOMIC DNA]</scope>
    <source>
        <strain evidence="1 2">L-25-5w-1</strain>
    </source>
</reference>
<dbReference type="Proteomes" id="UP000277007">
    <property type="component" value="Unassembled WGS sequence"/>
</dbReference>
<protein>
    <submittedName>
        <fullName evidence="1">Uncharacterized protein</fullName>
    </submittedName>
</protein>
<sequence length="83" mass="9644">MLTLVDSKQREQRRVFWRDIPQLSPHRVILSNTDDERFAGLPVLPRAYVRIAGTRGVEYVPVGLLDTDQVMALWFEHGRRQAV</sequence>
<keyword evidence="2" id="KW-1185">Reference proteome</keyword>
<dbReference type="EMBL" id="RXMA01000032">
    <property type="protein sequence ID" value="RTR15658.1"/>
    <property type="molecule type" value="Genomic_DNA"/>
</dbReference>
<accession>A0A3S0IBY0</accession>
<comment type="caution">
    <text evidence="1">The sequence shown here is derived from an EMBL/GenBank/DDBJ whole genome shotgun (WGS) entry which is preliminary data.</text>
</comment>
<gene>
    <name evidence="1" type="ORF">EJ903_22480</name>
</gene>
<evidence type="ECO:0000313" key="2">
    <source>
        <dbReference type="Proteomes" id="UP000277007"/>
    </source>
</evidence>